<evidence type="ECO:0000259" key="3">
    <source>
        <dbReference type="SMART" id="SM00892"/>
    </source>
</evidence>
<comment type="similarity">
    <text evidence="1">Belongs to the DNA/RNA non-specific endonuclease family.</text>
</comment>
<accession>A0ABN8LHD8</accession>
<dbReference type="PANTHER" id="PTHR13966:SF19">
    <property type="entry name" value="NUCLEASE EXOG, MITOCHONDRIAL"/>
    <property type="match status" value="1"/>
</dbReference>
<dbReference type="SUPFAM" id="SSF54060">
    <property type="entry name" value="His-Me finger endonucleases"/>
    <property type="match status" value="1"/>
</dbReference>
<dbReference type="Gene3D" id="3.40.570.10">
    <property type="entry name" value="Extracellular Endonuclease, subunit A"/>
    <property type="match status" value="1"/>
</dbReference>
<evidence type="ECO:0000259" key="2">
    <source>
        <dbReference type="SMART" id="SM00477"/>
    </source>
</evidence>
<dbReference type="SMART" id="SM00477">
    <property type="entry name" value="NUC"/>
    <property type="match status" value="1"/>
</dbReference>
<evidence type="ECO:0000313" key="4">
    <source>
        <dbReference type="EMBL" id="CAH3014374.1"/>
    </source>
</evidence>
<evidence type="ECO:0000256" key="1">
    <source>
        <dbReference type="ARBA" id="ARBA00010052"/>
    </source>
</evidence>
<proteinExistence type="inferred from homology"/>
<dbReference type="Proteomes" id="UP001159427">
    <property type="component" value="Unassembled WGS sequence"/>
</dbReference>
<dbReference type="PANTHER" id="PTHR13966">
    <property type="entry name" value="ENDONUCLEASE RELATED"/>
    <property type="match status" value="1"/>
</dbReference>
<dbReference type="SMART" id="SM00892">
    <property type="entry name" value="Endonuclease_NS"/>
    <property type="match status" value="1"/>
</dbReference>
<sequence>MHQKRAVQQPQEPDMNSFASDFNKCLFKFWTTFCGPRESVLQMPVKCPGGTSKQLCYGVNPNQAQFAVCYSTETKIPLFTGHVLDPNIPEGGGRDADWRSDPTGRFPPLAQDDDYKAPQNQIIDNYNQQQQQFFSRGHLTPNADFADADRRSYTMVTTNIAPQWQLFNAANWAEMERLLRGFATQENHPLYVFTGTSGQAKNKAGEEIKLNQRVVVPLYYWKAVCDPLHLQSIFFYARNPTDTARADKQERGCEEGQQTQTSGIVKCNSIDDGIQVIENDVPGAILKIPEFTRKKACKPNEMGALFTEYIRGHANWS</sequence>
<dbReference type="InterPro" id="IPR020821">
    <property type="entry name" value="ENPP1-3/EXOG-like_nuc-like"/>
</dbReference>
<gene>
    <name evidence="4" type="ORF">PEVE_00043605</name>
</gene>
<comment type="caution">
    <text evidence="4">The sequence shown here is derived from an EMBL/GenBank/DDBJ whole genome shotgun (WGS) entry which is preliminary data.</text>
</comment>
<dbReference type="Pfam" id="PF01223">
    <property type="entry name" value="Endonuclease_NS"/>
    <property type="match status" value="1"/>
</dbReference>
<organism evidence="4 5">
    <name type="scientific">Porites evermanni</name>
    <dbReference type="NCBI Taxonomy" id="104178"/>
    <lineage>
        <taxon>Eukaryota</taxon>
        <taxon>Metazoa</taxon>
        <taxon>Cnidaria</taxon>
        <taxon>Anthozoa</taxon>
        <taxon>Hexacorallia</taxon>
        <taxon>Scleractinia</taxon>
        <taxon>Fungiina</taxon>
        <taxon>Poritidae</taxon>
        <taxon>Porites</taxon>
    </lineage>
</organism>
<dbReference type="InterPro" id="IPR044929">
    <property type="entry name" value="DNA/RNA_non-sp_Endonuclease_sf"/>
</dbReference>
<keyword evidence="5" id="KW-1185">Reference proteome</keyword>
<dbReference type="EMBL" id="CALNXI010000009">
    <property type="protein sequence ID" value="CAH3014374.1"/>
    <property type="molecule type" value="Genomic_DNA"/>
</dbReference>
<dbReference type="InterPro" id="IPR001604">
    <property type="entry name" value="Endo_G_ENPP1-like_dom"/>
</dbReference>
<feature type="domain" description="ENPP1-3/EXOG-like endonuclease/phosphodiesterase" evidence="2">
    <location>
        <begin position="63"/>
        <end position="262"/>
    </location>
</feature>
<dbReference type="InterPro" id="IPR044925">
    <property type="entry name" value="His-Me_finger_sf"/>
</dbReference>
<evidence type="ECO:0000313" key="5">
    <source>
        <dbReference type="Proteomes" id="UP001159427"/>
    </source>
</evidence>
<feature type="domain" description="DNA/RNA non-specific endonuclease/pyrophosphatase/phosphodiesterase" evidence="3">
    <location>
        <begin position="62"/>
        <end position="273"/>
    </location>
</feature>
<dbReference type="InterPro" id="IPR040255">
    <property type="entry name" value="Non-specific_endonuclease"/>
</dbReference>
<protein>
    <submittedName>
        <fullName evidence="4">Uncharacterized protein</fullName>
    </submittedName>
</protein>
<name>A0ABN8LHD8_9CNID</name>
<reference evidence="4 5" key="1">
    <citation type="submission" date="2022-05" db="EMBL/GenBank/DDBJ databases">
        <authorList>
            <consortium name="Genoscope - CEA"/>
            <person name="William W."/>
        </authorList>
    </citation>
    <scope>NUCLEOTIDE SEQUENCE [LARGE SCALE GENOMIC DNA]</scope>
</reference>